<protein>
    <submittedName>
        <fullName evidence="2">Uncharacterized protein</fullName>
    </submittedName>
</protein>
<evidence type="ECO:0000313" key="2">
    <source>
        <dbReference type="EMBL" id="CAK9011475.1"/>
    </source>
</evidence>
<keyword evidence="3" id="KW-1185">Reference proteome</keyword>
<feature type="compositionally biased region" description="Basic and acidic residues" evidence="1">
    <location>
        <begin position="73"/>
        <end position="102"/>
    </location>
</feature>
<dbReference type="Proteomes" id="UP001642464">
    <property type="component" value="Unassembled WGS sequence"/>
</dbReference>
<sequence>MGVGPLTNGAMSAMKCCTDREKPDEEKAPSGRSASEAPKPKAKGKGKAKAKSIRAEAPKERWADVPTPLEDSVIDKPEEAQSTLEKTKASKEKMEKRIDPSDGRSYTFEQMQRYYKGTYNKRDI</sequence>
<organism evidence="2 3">
    <name type="scientific">Durusdinium trenchii</name>
    <dbReference type="NCBI Taxonomy" id="1381693"/>
    <lineage>
        <taxon>Eukaryota</taxon>
        <taxon>Sar</taxon>
        <taxon>Alveolata</taxon>
        <taxon>Dinophyceae</taxon>
        <taxon>Suessiales</taxon>
        <taxon>Symbiodiniaceae</taxon>
        <taxon>Durusdinium</taxon>
    </lineage>
</organism>
<feature type="region of interest" description="Disordered" evidence="1">
    <location>
        <begin position="1"/>
        <end position="105"/>
    </location>
</feature>
<accession>A0ABP0JAQ9</accession>
<comment type="caution">
    <text evidence="2">The sequence shown here is derived from an EMBL/GenBank/DDBJ whole genome shotgun (WGS) entry which is preliminary data.</text>
</comment>
<reference evidence="2 3" key="1">
    <citation type="submission" date="2024-02" db="EMBL/GenBank/DDBJ databases">
        <authorList>
            <person name="Chen Y."/>
            <person name="Shah S."/>
            <person name="Dougan E. K."/>
            <person name="Thang M."/>
            <person name="Chan C."/>
        </authorList>
    </citation>
    <scope>NUCLEOTIDE SEQUENCE [LARGE SCALE GENOMIC DNA]</scope>
</reference>
<name>A0ABP0JAQ9_9DINO</name>
<feature type="compositionally biased region" description="Basic residues" evidence="1">
    <location>
        <begin position="40"/>
        <end position="52"/>
    </location>
</feature>
<gene>
    <name evidence="2" type="ORF">SCF082_LOCUS11101</name>
</gene>
<evidence type="ECO:0000256" key="1">
    <source>
        <dbReference type="SAM" id="MobiDB-lite"/>
    </source>
</evidence>
<feature type="compositionally biased region" description="Basic and acidic residues" evidence="1">
    <location>
        <begin position="17"/>
        <end position="29"/>
    </location>
</feature>
<dbReference type="EMBL" id="CAXAMM010006557">
    <property type="protein sequence ID" value="CAK9011475.1"/>
    <property type="molecule type" value="Genomic_DNA"/>
</dbReference>
<proteinExistence type="predicted"/>
<feature type="compositionally biased region" description="Basic and acidic residues" evidence="1">
    <location>
        <begin position="53"/>
        <end position="63"/>
    </location>
</feature>
<evidence type="ECO:0000313" key="3">
    <source>
        <dbReference type="Proteomes" id="UP001642464"/>
    </source>
</evidence>